<accession>A0ABV5TEM9</accession>
<dbReference type="InterPro" id="IPR012312">
    <property type="entry name" value="Hemerythrin-like"/>
</dbReference>
<reference evidence="2 3" key="1">
    <citation type="submission" date="2024-09" db="EMBL/GenBank/DDBJ databases">
        <authorList>
            <person name="Sun Q."/>
            <person name="Mori K."/>
        </authorList>
    </citation>
    <scope>NUCLEOTIDE SEQUENCE [LARGE SCALE GENOMIC DNA]</scope>
    <source>
        <strain evidence="2 3">JCM 3028</strain>
    </source>
</reference>
<feature type="domain" description="Hemerythrin-like" evidence="1">
    <location>
        <begin position="16"/>
        <end position="131"/>
    </location>
</feature>
<sequence>MSDRHTMPELMGENDVVDLLVRQHAIIRDLFDEVEESATGAARADAFERLVRMLAVHETAEEEVVHPYARLKIEDGDEVVGDRLAEEREAKQMLADLEKLGIDHPGFSAHLQILRAAVLAHARAEERYEFAQLRARTSVAERRAMAAGVKAAEALAPTHPHPGTESMVMNLLFGPPLAIVDRTRDVIRQAMRGQGG</sequence>
<organism evidence="2 3">
    <name type="scientific">Streptosporangium vulgare</name>
    <dbReference type="NCBI Taxonomy" id="46190"/>
    <lineage>
        <taxon>Bacteria</taxon>
        <taxon>Bacillati</taxon>
        <taxon>Actinomycetota</taxon>
        <taxon>Actinomycetes</taxon>
        <taxon>Streptosporangiales</taxon>
        <taxon>Streptosporangiaceae</taxon>
        <taxon>Streptosporangium</taxon>
    </lineage>
</organism>
<proteinExistence type="predicted"/>
<dbReference type="Gene3D" id="1.20.120.520">
    <property type="entry name" value="nmb1532 protein domain like"/>
    <property type="match status" value="1"/>
</dbReference>
<dbReference type="Proteomes" id="UP001589610">
    <property type="component" value="Unassembled WGS sequence"/>
</dbReference>
<dbReference type="EMBL" id="JBHMBS010000008">
    <property type="protein sequence ID" value="MFB9677570.1"/>
    <property type="molecule type" value="Genomic_DNA"/>
</dbReference>
<dbReference type="RefSeq" id="WP_386158223.1">
    <property type="nucleotide sequence ID" value="NZ_JBHMBS010000008.1"/>
</dbReference>
<dbReference type="PANTHER" id="PTHR35585:SF1">
    <property type="entry name" value="HHE DOMAIN PROTEIN (AFU_ORTHOLOGUE AFUA_4G00730)"/>
    <property type="match status" value="1"/>
</dbReference>
<dbReference type="PANTHER" id="PTHR35585">
    <property type="entry name" value="HHE DOMAIN PROTEIN (AFU_ORTHOLOGUE AFUA_4G00730)"/>
    <property type="match status" value="1"/>
</dbReference>
<dbReference type="CDD" id="cd12108">
    <property type="entry name" value="Hr-like"/>
    <property type="match status" value="1"/>
</dbReference>
<evidence type="ECO:0000313" key="3">
    <source>
        <dbReference type="Proteomes" id="UP001589610"/>
    </source>
</evidence>
<protein>
    <submittedName>
        <fullName evidence="2">Hemerythrin domain-containing protein</fullName>
    </submittedName>
</protein>
<comment type="caution">
    <text evidence="2">The sequence shown here is derived from an EMBL/GenBank/DDBJ whole genome shotgun (WGS) entry which is preliminary data.</text>
</comment>
<gene>
    <name evidence="2" type="ORF">ACFFRH_18985</name>
</gene>
<evidence type="ECO:0000313" key="2">
    <source>
        <dbReference type="EMBL" id="MFB9677570.1"/>
    </source>
</evidence>
<name>A0ABV5TEM9_9ACTN</name>
<keyword evidence="3" id="KW-1185">Reference proteome</keyword>
<dbReference type="Pfam" id="PF01814">
    <property type="entry name" value="Hemerythrin"/>
    <property type="match status" value="1"/>
</dbReference>
<evidence type="ECO:0000259" key="1">
    <source>
        <dbReference type="Pfam" id="PF01814"/>
    </source>
</evidence>